<dbReference type="GO" id="GO:0005524">
    <property type="term" value="F:ATP binding"/>
    <property type="evidence" value="ECO:0007669"/>
    <property type="project" value="UniProtKB-KW"/>
</dbReference>
<dbReference type="Pfam" id="PF00892">
    <property type="entry name" value="EamA"/>
    <property type="match status" value="2"/>
</dbReference>
<keyword evidence="4 6" id="KW-1133">Transmembrane helix</keyword>
<evidence type="ECO:0000256" key="3">
    <source>
        <dbReference type="ARBA" id="ARBA00022692"/>
    </source>
</evidence>
<keyword evidence="9" id="KW-1185">Reference proteome</keyword>
<feature type="domain" description="EamA" evidence="7">
    <location>
        <begin position="164"/>
        <end position="292"/>
    </location>
</feature>
<comment type="subcellular location">
    <subcellularLocation>
        <location evidence="1">Membrane</location>
        <topology evidence="1">Multi-pass membrane protein</topology>
    </subcellularLocation>
</comment>
<keyword evidence="8" id="KW-0067">ATP-binding</keyword>
<gene>
    <name evidence="8" type="ORF">ABB55_18060</name>
</gene>
<evidence type="ECO:0000256" key="2">
    <source>
        <dbReference type="ARBA" id="ARBA00007362"/>
    </source>
</evidence>
<reference evidence="8 9" key="1">
    <citation type="submission" date="2015-09" db="EMBL/GenBank/DDBJ databases">
        <authorList>
            <person name="Jackson K.R."/>
            <person name="Lunt B.L."/>
            <person name="Fisher J.N.B."/>
            <person name="Gardner A.V."/>
            <person name="Bailey M.E."/>
            <person name="Deus L.M."/>
            <person name="Earl A.S."/>
            <person name="Gibby P.D."/>
            <person name="Hartmann K.A."/>
            <person name="Liu J.E."/>
            <person name="Manci A.M."/>
            <person name="Nielsen D.A."/>
            <person name="Solomon M.B."/>
            <person name="Breakwell D.P."/>
            <person name="Burnett S.H."/>
            <person name="Grose J.H."/>
        </authorList>
    </citation>
    <scope>NUCLEOTIDE SEQUENCE [LARGE SCALE GENOMIC DNA]</scope>
    <source>
        <strain evidence="8 9">16</strain>
    </source>
</reference>
<dbReference type="PANTHER" id="PTHR32322">
    <property type="entry name" value="INNER MEMBRANE TRANSPORTER"/>
    <property type="match status" value="1"/>
</dbReference>
<dbReference type="InterPro" id="IPR000620">
    <property type="entry name" value="EamA_dom"/>
</dbReference>
<organism evidence="8 9">
    <name type="scientific">Prosthecodimorpha hirschii</name>
    <dbReference type="NCBI Taxonomy" id="665126"/>
    <lineage>
        <taxon>Bacteria</taxon>
        <taxon>Pseudomonadati</taxon>
        <taxon>Pseudomonadota</taxon>
        <taxon>Alphaproteobacteria</taxon>
        <taxon>Hyphomicrobiales</taxon>
        <taxon>Ancalomicrobiaceae</taxon>
        <taxon>Prosthecodimorpha</taxon>
    </lineage>
</organism>
<proteinExistence type="inferred from homology"/>
<dbReference type="InterPro" id="IPR037185">
    <property type="entry name" value="EmrE-like"/>
</dbReference>
<dbReference type="SUPFAM" id="SSF103481">
    <property type="entry name" value="Multidrug resistance efflux transporter EmrE"/>
    <property type="match status" value="2"/>
</dbReference>
<accession>A0A0P6VPW0</accession>
<dbReference type="RefSeq" id="WP_054360042.1">
    <property type="nucleotide sequence ID" value="NZ_JAPCYQ010000001.1"/>
</dbReference>
<comment type="similarity">
    <text evidence="2">Belongs to the EamA transporter family.</text>
</comment>
<evidence type="ECO:0000256" key="6">
    <source>
        <dbReference type="SAM" id="Phobius"/>
    </source>
</evidence>
<dbReference type="Proteomes" id="UP000048984">
    <property type="component" value="Unassembled WGS sequence"/>
</dbReference>
<dbReference type="GO" id="GO:0016020">
    <property type="term" value="C:membrane"/>
    <property type="evidence" value="ECO:0007669"/>
    <property type="project" value="UniProtKB-SubCell"/>
</dbReference>
<evidence type="ECO:0000256" key="4">
    <source>
        <dbReference type="ARBA" id="ARBA00022989"/>
    </source>
</evidence>
<feature type="transmembrane region" description="Helical" evidence="6">
    <location>
        <begin position="156"/>
        <end position="176"/>
    </location>
</feature>
<feature type="transmembrane region" description="Helical" evidence="6">
    <location>
        <begin position="36"/>
        <end position="55"/>
    </location>
</feature>
<dbReference type="STRING" id="665126.ABB55_18060"/>
<name>A0A0P6VPW0_9HYPH</name>
<feature type="transmembrane region" description="Helical" evidence="6">
    <location>
        <begin position="130"/>
        <end position="150"/>
    </location>
</feature>
<feature type="transmembrane region" description="Helical" evidence="6">
    <location>
        <begin position="275"/>
        <end position="292"/>
    </location>
</feature>
<keyword evidence="5 6" id="KW-0472">Membrane</keyword>
<sequence length="295" mass="31009">MNARSLGLGLIPALFVFLWSTGWVAARYVTPYADPLTFLAVRFGLAAVLIGTYALTFGAGLPRDPRFILHALITGALLHGLYLGGVWWAIAHGIPAGLSALIASVQPLLTALLAPRLLGEMLTTRRKLGVALGFIGLVIALSPKLAGLGSDHVAGVLGPLAVNLVGMVAVTAGTFWQKRFLQGGDLRTIAALQYCAAFATVAPLALATESLRFEPTPELFFALAWSVLVLSILTIALYLFLIRRGEVSRAAVLIYLVPPVSALQAWALIGEMLTPIQFAGMAVTVAGVALASSRG</sequence>
<dbReference type="AlphaFoldDB" id="A0A0P6VPW0"/>
<evidence type="ECO:0000256" key="5">
    <source>
        <dbReference type="ARBA" id="ARBA00023136"/>
    </source>
</evidence>
<protein>
    <submittedName>
        <fullName evidence="8">Peptide ABC transporter ATP-binding protein</fullName>
    </submittedName>
</protein>
<feature type="transmembrane region" description="Helical" evidence="6">
    <location>
        <begin position="188"/>
        <end position="207"/>
    </location>
</feature>
<evidence type="ECO:0000259" key="7">
    <source>
        <dbReference type="Pfam" id="PF00892"/>
    </source>
</evidence>
<feature type="transmembrane region" description="Helical" evidence="6">
    <location>
        <begin position="219"/>
        <end position="240"/>
    </location>
</feature>
<reference evidence="8 9" key="2">
    <citation type="submission" date="2015-10" db="EMBL/GenBank/DDBJ databases">
        <title>Draft Genome Sequence of Prosthecomicrobium hirschii ATCC 27832.</title>
        <authorList>
            <person name="Daniel J."/>
            <person name="Givan S.A."/>
            <person name="Brun Y.V."/>
            <person name="Brown P.J."/>
        </authorList>
    </citation>
    <scope>NUCLEOTIDE SEQUENCE [LARGE SCALE GENOMIC DNA]</scope>
    <source>
        <strain evidence="8 9">16</strain>
    </source>
</reference>
<evidence type="ECO:0000313" key="9">
    <source>
        <dbReference type="Proteomes" id="UP000048984"/>
    </source>
</evidence>
<feature type="transmembrane region" description="Helical" evidence="6">
    <location>
        <begin position="67"/>
        <end position="90"/>
    </location>
</feature>
<evidence type="ECO:0000256" key="1">
    <source>
        <dbReference type="ARBA" id="ARBA00004141"/>
    </source>
</evidence>
<dbReference type="OrthoDB" id="9809509at2"/>
<evidence type="ECO:0000313" key="8">
    <source>
        <dbReference type="EMBL" id="KPL53877.1"/>
    </source>
</evidence>
<dbReference type="InterPro" id="IPR050638">
    <property type="entry name" value="AA-Vitamin_Transporters"/>
</dbReference>
<feature type="transmembrane region" description="Helical" evidence="6">
    <location>
        <begin position="252"/>
        <end position="269"/>
    </location>
</feature>
<comment type="caution">
    <text evidence="8">The sequence shown here is derived from an EMBL/GenBank/DDBJ whole genome shotgun (WGS) entry which is preliminary data.</text>
</comment>
<feature type="domain" description="EamA" evidence="7">
    <location>
        <begin position="14"/>
        <end position="140"/>
    </location>
</feature>
<keyword evidence="3 6" id="KW-0812">Transmembrane</keyword>
<keyword evidence="8" id="KW-0547">Nucleotide-binding</keyword>
<feature type="transmembrane region" description="Helical" evidence="6">
    <location>
        <begin position="96"/>
        <end position="118"/>
    </location>
</feature>
<dbReference type="PANTHER" id="PTHR32322:SF2">
    <property type="entry name" value="EAMA DOMAIN-CONTAINING PROTEIN"/>
    <property type="match status" value="1"/>
</dbReference>
<dbReference type="EMBL" id="LJYW01000001">
    <property type="protein sequence ID" value="KPL53877.1"/>
    <property type="molecule type" value="Genomic_DNA"/>
</dbReference>